<organism evidence="2 3">
    <name type="scientific">Teratosphaeria destructans</name>
    <dbReference type="NCBI Taxonomy" id="418781"/>
    <lineage>
        <taxon>Eukaryota</taxon>
        <taxon>Fungi</taxon>
        <taxon>Dikarya</taxon>
        <taxon>Ascomycota</taxon>
        <taxon>Pezizomycotina</taxon>
        <taxon>Dothideomycetes</taxon>
        <taxon>Dothideomycetidae</taxon>
        <taxon>Mycosphaerellales</taxon>
        <taxon>Teratosphaeriaceae</taxon>
        <taxon>Teratosphaeria</taxon>
    </lineage>
</organism>
<evidence type="ECO:0000256" key="1">
    <source>
        <dbReference type="SAM" id="MobiDB-lite"/>
    </source>
</evidence>
<proteinExistence type="predicted"/>
<evidence type="ECO:0000313" key="3">
    <source>
        <dbReference type="Proteomes" id="UP001138500"/>
    </source>
</evidence>
<dbReference type="Proteomes" id="UP001138500">
    <property type="component" value="Unassembled WGS sequence"/>
</dbReference>
<comment type="caution">
    <text evidence="2">The sequence shown here is derived from an EMBL/GenBank/DDBJ whole genome shotgun (WGS) entry which is preliminary data.</text>
</comment>
<dbReference type="EMBL" id="RIBY02002311">
    <property type="protein sequence ID" value="KAH9819849.1"/>
    <property type="molecule type" value="Genomic_DNA"/>
</dbReference>
<reference evidence="2 3" key="1">
    <citation type="journal article" date="2018" name="IMA Fungus">
        <title>IMA Genome-F 10: Nine draft genome sequences of Claviceps purpurea s.lat., including C. arundinis, C. humidiphila, and C. cf. spartinae, pseudomolecules for the pitch canker pathogen Fusarium circinatum, draft genome of Davidsoniella eucalypti, Grosmannia galeiformis, Quambalaria eucalypti, and Teratosphaeria destructans.</title>
        <authorList>
            <person name="Wingfield B.D."/>
            <person name="Liu M."/>
            <person name="Nguyen H.D."/>
            <person name="Lane F.A."/>
            <person name="Morgan S.W."/>
            <person name="De Vos L."/>
            <person name="Wilken P.M."/>
            <person name="Duong T.A."/>
            <person name="Aylward J."/>
            <person name="Coetzee M.P."/>
            <person name="Dadej K."/>
            <person name="De Beer Z.W."/>
            <person name="Findlay W."/>
            <person name="Havenga M."/>
            <person name="Kolarik M."/>
            <person name="Menzies J.G."/>
            <person name="Naidoo K."/>
            <person name="Pochopski O."/>
            <person name="Shoukouhi P."/>
            <person name="Santana Q.C."/>
            <person name="Seifert K.A."/>
            <person name="Soal N."/>
            <person name="Steenkamp E.T."/>
            <person name="Tatham C.T."/>
            <person name="van der Nest M.A."/>
            <person name="Wingfield M.J."/>
        </authorList>
    </citation>
    <scope>NUCLEOTIDE SEQUENCE [LARGE SCALE GENOMIC DNA]</scope>
    <source>
        <strain evidence="2">CMW44962</strain>
    </source>
</reference>
<evidence type="ECO:0000313" key="2">
    <source>
        <dbReference type="EMBL" id="KAH9819849.1"/>
    </source>
</evidence>
<sequence length="93" mass="10469">MRPMGMRNRRKNTERKPKPLAARVYHYISMNMTSARCITDYDAVVPGEYGKFIQSSNEIPTGSNVASKEDAASEDGDWVHRVAQSCSTSLMLR</sequence>
<name>A0A9W7SKM3_9PEZI</name>
<feature type="compositionally biased region" description="Polar residues" evidence="1">
    <location>
        <begin position="56"/>
        <end position="66"/>
    </location>
</feature>
<protein>
    <submittedName>
        <fullName evidence="2">Uncharacterized protein</fullName>
    </submittedName>
</protein>
<feature type="region of interest" description="Disordered" evidence="1">
    <location>
        <begin position="56"/>
        <end position="75"/>
    </location>
</feature>
<reference evidence="2 3" key="2">
    <citation type="journal article" date="2021" name="Curr. Genet.">
        <title>Genetic response to nitrogen starvation in the aggressive Eucalyptus foliar pathogen Teratosphaeria destructans.</title>
        <authorList>
            <person name="Havenga M."/>
            <person name="Wingfield B.D."/>
            <person name="Wingfield M.J."/>
            <person name="Dreyer L.L."/>
            <person name="Roets F."/>
            <person name="Aylward J."/>
        </authorList>
    </citation>
    <scope>NUCLEOTIDE SEQUENCE [LARGE SCALE GENOMIC DNA]</scope>
    <source>
        <strain evidence="2">CMW44962</strain>
    </source>
</reference>
<dbReference type="AlphaFoldDB" id="A0A9W7SKM3"/>
<keyword evidence="3" id="KW-1185">Reference proteome</keyword>
<gene>
    <name evidence="2" type="ORF">Tdes44962_MAKER00838</name>
</gene>
<accession>A0A9W7SKM3</accession>